<proteinExistence type="predicted"/>
<organism evidence="1 2">
    <name type="scientific">Rangifer tarandus platyrhynchus</name>
    <name type="common">Svalbard reindeer</name>
    <dbReference type="NCBI Taxonomy" id="3082113"/>
    <lineage>
        <taxon>Eukaryota</taxon>
        <taxon>Metazoa</taxon>
        <taxon>Chordata</taxon>
        <taxon>Craniata</taxon>
        <taxon>Vertebrata</taxon>
        <taxon>Euteleostomi</taxon>
        <taxon>Mammalia</taxon>
        <taxon>Eutheria</taxon>
        <taxon>Laurasiatheria</taxon>
        <taxon>Artiodactyla</taxon>
        <taxon>Ruminantia</taxon>
        <taxon>Pecora</taxon>
        <taxon>Cervidae</taxon>
        <taxon>Odocoileinae</taxon>
        <taxon>Rangifer</taxon>
    </lineage>
</organism>
<sequence length="107" mass="11914">MSPALAGGFLITGPPRKSEFSLAPESILGIVNSCWRTFNISHIMSHFILGQLCCFIKCCTLFLMHTSPTSATLATRTPGDYIYEKTLNYSFLHSFHKHFVLVRAGCL</sequence>
<dbReference type="Proteomes" id="UP001176941">
    <property type="component" value="Chromosome 9"/>
</dbReference>
<keyword evidence="2" id="KW-1185">Reference proteome</keyword>
<name>A0ABN9A6A7_RANTA</name>
<evidence type="ECO:0000313" key="1">
    <source>
        <dbReference type="EMBL" id="CAI9179459.1"/>
    </source>
</evidence>
<reference evidence="1" key="1">
    <citation type="submission" date="2023-04" db="EMBL/GenBank/DDBJ databases">
        <authorList>
            <consortium name="ELIXIR-Norway"/>
        </authorList>
    </citation>
    <scope>NUCLEOTIDE SEQUENCE [LARGE SCALE GENOMIC DNA]</scope>
</reference>
<accession>A0ABN9A6A7</accession>
<dbReference type="EMBL" id="OX459945">
    <property type="protein sequence ID" value="CAI9179459.1"/>
    <property type="molecule type" value="Genomic_DNA"/>
</dbReference>
<gene>
    <name evidence="1" type="ORF">MRATA1EN1_LOCUS28421</name>
</gene>
<protein>
    <submittedName>
        <fullName evidence="1">Uncharacterized protein</fullName>
    </submittedName>
</protein>
<evidence type="ECO:0000313" key="2">
    <source>
        <dbReference type="Proteomes" id="UP001176941"/>
    </source>
</evidence>